<name>A0A2J6R3Y9_HYAVF</name>
<evidence type="ECO:0000259" key="1">
    <source>
        <dbReference type="Pfam" id="PF20150"/>
    </source>
</evidence>
<dbReference type="InterPro" id="IPR045518">
    <property type="entry name" value="2EXR"/>
</dbReference>
<organism evidence="2 3">
    <name type="scientific">Hyaloscypha variabilis (strain UAMH 11265 / GT02V1 / F)</name>
    <name type="common">Meliniomyces variabilis</name>
    <dbReference type="NCBI Taxonomy" id="1149755"/>
    <lineage>
        <taxon>Eukaryota</taxon>
        <taxon>Fungi</taxon>
        <taxon>Dikarya</taxon>
        <taxon>Ascomycota</taxon>
        <taxon>Pezizomycotina</taxon>
        <taxon>Leotiomycetes</taxon>
        <taxon>Helotiales</taxon>
        <taxon>Hyaloscyphaceae</taxon>
        <taxon>Hyaloscypha</taxon>
        <taxon>Hyaloscypha variabilis</taxon>
    </lineage>
</organism>
<dbReference type="EMBL" id="KZ613956">
    <property type="protein sequence ID" value="PMD33240.1"/>
    <property type="molecule type" value="Genomic_DNA"/>
</dbReference>
<protein>
    <recommendedName>
        <fullName evidence="1">2EXR domain-containing protein</fullName>
    </recommendedName>
</protein>
<gene>
    <name evidence="2" type="ORF">L207DRAFT_589606</name>
</gene>
<dbReference type="Proteomes" id="UP000235786">
    <property type="component" value="Unassembled WGS sequence"/>
</dbReference>
<evidence type="ECO:0000313" key="2">
    <source>
        <dbReference type="EMBL" id="PMD33240.1"/>
    </source>
</evidence>
<evidence type="ECO:0000313" key="3">
    <source>
        <dbReference type="Proteomes" id="UP000235786"/>
    </source>
</evidence>
<dbReference type="OrthoDB" id="3538128at2759"/>
<dbReference type="Pfam" id="PF20150">
    <property type="entry name" value="2EXR"/>
    <property type="match status" value="1"/>
</dbReference>
<sequence>MPDIKEKEPSGEFTFFPKLPTELQIIVWKHAIPPPRLVRVLVQVIMGMVLFSTNMPVPALLHTCTVARETILRVYTTCLESEGGKKIRLDGNHDVLVLFSSDDSFKKAPFSYEPLPWIPQWQPMYPEHIAMFAKVKLLATLNYIYTNDFPENLEYVLSQFKSLERFVPLECCRLQNLDIGENEVYLTIPEGELARLGIENSQQWKASKQGTEHLKKMREQILNEMKGIASKIDIVPAYVEGASLP</sequence>
<proteinExistence type="predicted"/>
<dbReference type="PANTHER" id="PTHR35910">
    <property type="entry name" value="2EXR DOMAIN-CONTAINING PROTEIN"/>
    <property type="match status" value="1"/>
</dbReference>
<keyword evidence="3" id="KW-1185">Reference proteome</keyword>
<reference evidence="2 3" key="1">
    <citation type="submission" date="2016-04" db="EMBL/GenBank/DDBJ databases">
        <title>A degradative enzymes factory behind the ericoid mycorrhizal symbiosis.</title>
        <authorList>
            <consortium name="DOE Joint Genome Institute"/>
            <person name="Martino E."/>
            <person name="Morin E."/>
            <person name="Grelet G."/>
            <person name="Kuo A."/>
            <person name="Kohler A."/>
            <person name="Daghino S."/>
            <person name="Barry K."/>
            <person name="Choi C."/>
            <person name="Cichocki N."/>
            <person name="Clum A."/>
            <person name="Copeland A."/>
            <person name="Hainaut M."/>
            <person name="Haridas S."/>
            <person name="Labutti K."/>
            <person name="Lindquist E."/>
            <person name="Lipzen A."/>
            <person name="Khouja H.-R."/>
            <person name="Murat C."/>
            <person name="Ohm R."/>
            <person name="Olson A."/>
            <person name="Spatafora J."/>
            <person name="Veneault-Fourrey C."/>
            <person name="Henrissat B."/>
            <person name="Grigoriev I."/>
            <person name="Martin F."/>
            <person name="Perotto S."/>
        </authorList>
    </citation>
    <scope>NUCLEOTIDE SEQUENCE [LARGE SCALE GENOMIC DNA]</scope>
    <source>
        <strain evidence="2 3">F</strain>
    </source>
</reference>
<dbReference type="PANTHER" id="PTHR35910:SF6">
    <property type="entry name" value="2EXR DOMAIN-CONTAINING PROTEIN"/>
    <property type="match status" value="1"/>
</dbReference>
<accession>A0A2J6R3Y9</accession>
<feature type="domain" description="2EXR" evidence="1">
    <location>
        <begin position="13"/>
        <end position="96"/>
    </location>
</feature>
<dbReference type="AlphaFoldDB" id="A0A2J6R3Y9"/>